<keyword evidence="7" id="KW-0472">Membrane</keyword>
<evidence type="ECO:0000256" key="7">
    <source>
        <dbReference type="SAM" id="Phobius"/>
    </source>
</evidence>
<evidence type="ECO:0000313" key="10">
    <source>
        <dbReference type="Proteomes" id="UP000591272"/>
    </source>
</evidence>
<keyword evidence="7" id="KW-1133">Transmembrane helix</keyword>
<reference evidence="9 10" key="1">
    <citation type="submission" date="2020-07" db="EMBL/GenBank/DDBJ databases">
        <title>Sequencing the genomes of 1000 actinobacteria strains.</title>
        <authorList>
            <person name="Klenk H.-P."/>
        </authorList>
    </citation>
    <scope>NUCLEOTIDE SEQUENCE [LARGE SCALE GENOMIC DNA]</scope>
    <source>
        <strain evidence="9 10">DSM 43461</strain>
    </source>
</reference>
<keyword evidence="10" id="KW-1185">Reference proteome</keyword>
<keyword evidence="7" id="KW-0812">Transmembrane</keyword>
<dbReference type="RefSeq" id="WP_229809914.1">
    <property type="nucleotide sequence ID" value="NZ_BMRD01000001.1"/>
</dbReference>
<feature type="transmembrane region" description="Helical" evidence="7">
    <location>
        <begin position="36"/>
        <end position="58"/>
    </location>
</feature>
<evidence type="ECO:0000256" key="4">
    <source>
        <dbReference type="ARBA" id="ARBA00023157"/>
    </source>
</evidence>
<sequence>MAIGGSMSEQGREPSARERLAGDRARAAARLRRRRALLVVVGALAVAAVAVVVVVVALSRDGGGPLRNSYKGALAPAAHQQDGSVAMAQPGVAAPVLDVWEDFQCPACKAMEDRVGATMKELAAQGKVKVVYRPFQLFQQDPLMSNSRRAANAAACMPADHWVAYHDKLYAEQPPEGDTGFSTRDLVAWGGQLGVGDPSFAACVRGDQKIKTVNQASALAGRAGVDATPYLALNGKKVGNDALASPNDLRKAVADAGGGAPVPGSTQSSGTAGGAGAGAAKMTISSRS</sequence>
<feature type="region of interest" description="Disordered" evidence="6">
    <location>
        <begin position="1"/>
        <end position="21"/>
    </location>
</feature>
<name>A0A7Y9GA91_9ACTN</name>
<dbReference type="InterPro" id="IPR012336">
    <property type="entry name" value="Thioredoxin-like_fold"/>
</dbReference>
<evidence type="ECO:0000256" key="1">
    <source>
        <dbReference type="ARBA" id="ARBA00005791"/>
    </source>
</evidence>
<organism evidence="9 10">
    <name type="scientific">Actinomadura citrea</name>
    <dbReference type="NCBI Taxonomy" id="46158"/>
    <lineage>
        <taxon>Bacteria</taxon>
        <taxon>Bacillati</taxon>
        <taxon>Actinomycetota</taxon>
        <taxon>Actinomycetes</taxon>
        <taxon>Streptosporangiales</taxon>
        <taxon>Thermomonosporaceae</taxon>
        <taxon>Actinomadura</taxon>
    </lineage>
</organism>
<dbReference type="AlphaFoldDB" id="A0A7Y9GA91"/>
<proteinExistence type="inferred from homology"/>
<feature type="compositionally biased region" description="Basic and acidic residues" evidence="6">
    <location>
        <begin position="10"/>
        <end position="21"/>
    </location>
</feature>
<evidence type="ECO:0000256" key="6">
    <source>
        <dbReference type="SAM" id="MobiDB-lite"/>
    </source>
</evidence>
<dbReference type="Pfam" id="PF13462">
    <property type="entry name" value="Thioredoxin_4"/>
    <property type="match status" value="1"/>
</dbReference>
<keyword evidence="3" id="KW-0560">Oxidoreductase</keyword>
<dbReference type="Proteomes" id="UP000591272">
    <property type="component" value="Unassembled WGS sequence"/>
</dbReference>
<evidence type="ECO:0000313" key="9">
    <source>
        <dbReference type="EMBL" id="NYE12762.1"/>
    </source>
</evidence>
<dbReference type="CDD" id="cd02972">
    <property type="entry name" value="DsbA_family"/>
    <property type="match status" value="1"/>
</dbReference>
<protein>
    <submittedName>
        <fullName evidence="9">Protein-disulfide isomerase</fullName>
    </submittedName>
</protein>
<dbReference type="PANTHER" id="PTHR13887">
    <property type="entry name" value="GLUTATHIONE S-TRANSFERASE KAPPA"/>
    <property type="match status" value="1"/>
</dbReference>
<evidence type="ECO:0000259" key="8">
    <source>
        <dbReference type="Pfam" id="PF13462"/>
    </source>
</evidence>
<accession>A0A7Y9GA91</accession>
<keyword evidence="2" id="KW-0732">Signal</keyword>
<gene>
    <name evidence="9" type="ORF">BJ999_003058</name>
</gene>
<evidence type="ECO:0000256" key="5">
    <source>
        <dbReference type="ARBA" id="ARBA00023284"/>
    </source>
</evidence>
<evidence type="ECO:0000256" key="3">
    <source>
        <dbReference type="ARBA" id="ARBA00023002"/>
    </source>
</evidence>
<keyword evidence="9" id="KW-0413">Isomerase</keyword>
<dbReference type="GO" id="GO:0016853">
    <property type="term" value="F:isomerase activity"/>
    <property type="evidence" value="ECO:0007669"/>
    <property type="project" value="UniProtKB-KW"/>
</dbReference>
<dbReference type="SUPFAM" id="SSF52833">
    <property type="entry name" value="Thioredoxin-like"/>
    <property type="match status" value="1"/>
</dbReference>
<feature type="region of interest" description="Disordered" evidence="6">
    <location>
        <begin position="254"/>
        <end position="288"/>
    </location>
</feature>
<comment type="similarity">
    <text evidence="1">Belongs to the thioredoxin family. DsbA subfamily.</text>
</comment>
<keyword evidence="5" id="KW-0676">Redox-active center</keyword>
<feature type="domain" description="Thioredoxin-like fold" evidence="8">
    <location>
        <begin position="94"/>
        <end position="253"/>
    </location>
</feature>
<dbReference type="PANTHER" id="PTHR13887:SF14">
    <property type="entry name" value="DISULFIDE BOND FORMATION PROTEIN D"/>
    <property type="match status" value="1"/>
</dbReference>
<keyword evidence="4" id="KW-1015">Disulfide bond</keyword>
<evidence type="ECO:0000256" key="2">
    <source>
        <dbReference type="ARBA" id="ARBA00022729"/>
    </source>
</evidence>
<dbReference type="GO" id="GO:0016491">
    <property type="term" value="F:oxidoreductase activity"/>
    <property type="evidence" value="ECO:0007669"/>
    <property type="project" value="UniProtKB-KW"/>
</dbReference>
<comment type="caution">
    <text evidence="9">The sequence shown here is derived from an EMBL/GenBank/DDBJ whole genome shotgun (WGS) entry which is preliminary data.</text>
</comment>
<dbReference type="EMBL" id="JACCBT010000001">
    <property type="protein sequence ID" value="NYE12762.1"/>
    <property type="molecule type" value="Genomic_DNA"/>
</dbReference>
<dbReference type="Gene3D" id="3.40.30.10">
    <property type="entry name" value="Glutaredoxin"/>
    <property type="match status" value="1"/>
</dbReference>
<dbReference type="InterPro" id="IPR036249">
    <property type="entry name" value="Thioredoxin-like_sf"/>
</dbReference>